<evidence type="ECO:0000313" key="3">
    <source>
        <dbReference type="EMBL" id="EFO99425.1"/>
    </source>
</evidence>
<evidence type="ECO:0000313" key="4">
    <source>
        <dbReference type="Proteomes" id="UP000008281"/>
    </source>
</evidence>
<organism evidence="4">
    <name type="scientific">Caenorhabditis remanei</name>
    <name type="common">Caenorhabditis vulgaris</name>
    <dbReference type="NCBI Taxonomy" id="31234"/>
    <lineage>
        <taxon>Eukaryota</taxon>
        <taxon>Metazoa</taxon>
        <taxon>Ecdysozoa</taxon>
        <taxon>Nematoda</taxon>
        <taxon>Chromadorea</taxon>
        <taxon>Rhabditida</taxon>
        <taxon>Rhabditina</taxon>
        <taxon>Rhabditomorpha</taxon>
        <taxon>Rhabditoidea</taxon>
        <taxon>Rhabditidae</taxon>
        <taxon>Peloderinae</taxon>
        <taxon>Caenorhabditis</taxon>
    </lineage>
</organism>
<gene>
    <name evidence="3" type="ORF">CRE_22355</name>
</gene>
<feature type="region of interest" description="Disordered" evidence="1">
    <location>
        <begin position="196"/>
        <end position="236"/>
    </location>
</feature>
<feature type="region of interest" description="Disordered" evidence="1">
    <location>
        <begin position="567"/>
        <end position="598"/>
    </location>
</feature>
<dbReference type="HOGENOM" id="CLU_254869_0_0_1"/>
<dbReference type="EMBL" id="DS268438">
    <property type="protein sequence ID" value="EFO99425.1"/>
    <property type="molecule type" value="Genomic_DNA"/>
</dbReference>
<feature type="region of interest" description="Disordered" evidence="1">
    <location>
        <begin position="1"/>
        <end position="164"/>
    </location>
</feature>
<feature type="compositionally biased region" description="Acidic residues" evidence="1">
    <location>
        <begin position="205"/>
        <end position="214"/>
    </location>
</feature>
<dbReference type="eggNOG" id="ENOG502TFXA">
    <property type="taxonomic scope" value="Eukaryota"/>
</dbReference>
<evidence type="ECO:0000256" key="1">
    <source>
        <dbReference type="SAM" id="MobiDB-lite"/>
    </source>
</evidence>
<dbReference type="InterPro" id="IPR056649">
    <property type="entry name" value="DUF7747"/>
</dbReference>
<dbReference type="FunCoup" id="E3MEA2">
    <property type="interactions" value="455"/>
</dbReference>
<feature type="domain" description="DUF7747" evidence="2">
    <location>
        <begin position="775"/>
        <end position="941"/>
    </location>
</feature>
<dbReference type="PANTHER" id="PTHR31824:SF3">
    <property type="entry name" value="AAA DOMAIN-CONTAINING PROTEIN"/>
    <property type="match status" value="1"/>
</dbReference>
<sequence>MPPKKSSKQRPTKEDTNEEAKVNEDSAVSNESSRPRRNARKNVLYNNSDYELGPLTVEPAKASSSKKPPVLSAEEQRPDTEPEQESESAEPEAKLDAALDATPDDVSESGRGSRLAYRPGPGLGLGPSNSRKRRVPMRYVETAKEPKMEKLKSEQKPEATKEHITRDEDMDVAMEFEIPHNDDGPPVLGPSAVYDEDMDYNGIDDASDGEEDITPPDLEKNPLTKRRGRPRLPDRPNNRIRVKLQRQIPRAPRIPPDAIVTRVTNRNQRIVRVFREELEITPEGVPYAVVLNGCMTELLRKERIIDMLVNADDYAQQFPTSKEIWFLPKPPRLPPLTTEKMCAVFYVDGQTCKNAKDISYDELRPWSSTHDSNTRSGNIKPNVRRHPVARLNGEFKIVKHETRLAELHLTEYSARLPREQRLRKKIFYLTRDNSIVGNVLIIYDYVREGNAPVPISLPHGNDLLRTAAMDDVDTGMETESPFEDDTYEGMRGGVYLKLRVGKLGWAHNKKLLMDYMYNRQHLFHQVQNLNRSLPDLPPLIEDVGVFVYFVPSEHVLNQLHHAADGLSPWTTATQGEGDDISRPSRVRSTKRPLHSEPDGTLTLIRDQKETSDINLIETMSTLARCKRVRKRVRYFQKFGPFTFSYLQVLYIQQKTSRLLGNVCYIYEFLSHGPLPEIIATDNKLHSSGTRYPITHKKKELESLEDMRAHMISSQESYDDDLQLIPDDDLMMSKDMMEPHHHQHVEEQLQYPDMLQNGYDAEFHDHDPIEKAENTEPYYDLVRELSTRHLYLTVRHKKIVTSLEHVMEWICNSNHVEERGVLNQTKPTHPPMVTNARSYAFFVAGTAIFPHDINRDDFSPWSHNGSGDNPTCYRTKVRKIGVIVDASTSLFIIKDNVDYKECPFHLVYLYSINPKDPRLRKKIYYMMETESKMVVSHALIVYDYNTSGDIVKLNSGVYKPLPKKLLRSLFQAAQFNHNESIDDILIQEENSVSPFHLSPQQAVDGTYYLEVIEPEFWNDRNRQIQYLVNEPNLVANLGCLNNKVPDLPPSITSRGMFAFFVNGEEVNYRSLTVDKLVPWSENSNSNPNVITKRPKSAKTPLQLNVHGQLRVQRVPALVNEPNGYLLHTYTATLPRCARLRKKVIYVQRNGRQVGHALIMYNYTEPGEAPQPLEKFLPLNQDWYNDLEEPVREDINLLSKSKTPAEVVKNIFDSHGVHVNPGYIYNLRNRGPQDAIEAEVEAPVVYGNEWTNADGSEPTSSAKQETVEEVVIEEEVPSAIMDHEMMVDGEVVIEHTEIIEAPFEPPRRSNFLEKNAPPAAGYVRGNQRYEAMWRIAQKQFNDTHIDDTFDKLFRLLYEKSEQRLLQAISQTFNVNIFAGEEHIIGEPMNFMQDDDQMMGDEMVGNHQLHPEDIDNQMIPEHLQDGAFVHPDDVAMNEQLDDNILPLNEQPRLQQKDAGHLVNDMNEEHVAEPEQLVAEEQMIQS</sequence>
<reference evidence="3" key="1">
    <citation type="submission" date="2007-07" db="EMBL/GenBank/DDBJ databases">
        <title>PCAP assembly of the Caenorhabditis remanei genome.</title>
        <authorList>
            <consortium name="The Caenorhabditis remanei Sequencing Consortium"/>
            <person name="Wilson R.K."/>
        </authorList>
    </citation>
    <scope>NUCLEOTIDE SEQUENCE [LARGE SCALE GENOMIC DNA]</scope>
    <source>
        <strain evidence="3">PB4641</strain>
    </source>
</reference>
<dbReference type="PANTHER" id="PTHR31824">
    <property type="entry name" value="PROTEIN CBG17809"/>
    <property type="match status" value="1"/>
</dbReference>
<proteinExistence type="predicted"/>
<evidence type="ECO:0000259" key="2">
    <source>
        <dbReference type="Pfam" id="PF24927"/>
    </source>
</evidence>
<name>E3MEA2_CAERE</name>
<feature type="compositionally biased region" description="Basic and acidic residues" evidence="1">
    <location>
        <begin position="11"/>
        <end position="24"/>
    </location>
</feature>
<feature type="compositionally biased region" description="Basic and acidic residues" evidence="1">
    <location>
        <begin position="141"/>
        <end position="164"/>
    </location>
</feature>
<dbReference type="InParanoid" id="E3MEA2"/>
<feature type="domain" description="DUF7747" evidence="2">
    <location>
        <begin position="273"/>
        <end position="443"/>
    </location>
</feature>
<dbReference type="Pfam" id="PF24927">
    <property type="entry name" value="DUF7747"/>
    <property type="match status" value="4"/>
</dbReference>
<dbReference type="STRING" id="31234.E3MEA2"/>
<feature type="domain" description="DUF7747" evidence="2">
    <location>
        <begin position="992"/>
        <end position="1159"/>
    </location>
</feature>
<feature type="compositionally biased region" description="Acidic residues" evidence="1">
    <location>
        <begin position="81"/>
        <end position="90"/>
    </location>
</feature>
<dbReference type="OrthoDB" id="5801869at2759"/>
<protein>
    <recommendedName>
        <fullName evidence="2">DUF7747 domain-containing protein</fullName>
    </recommendedName>
</protein>
<feature type="compositionally biased region" description="Basic residues" evidence="1">
    <location>
        <begin position="1"/>
        <end position="10"/>
    </location>
</feature>
<accession>E3MEA2</accession>
<keyword evidence="4" id="KW-1185">Reference proteome</keyword>
<feature type="domain" description="DUF7747" evidence="2">
    <location>
        <begin position="480"/>
        <end position="666"/>
    </location>
</feature>
<dbReference type="Proteomes" id="UP000008281">
    <property type="component" value="Unassembled WGS sequence"/>
</dbReference>
<dbReference type="OMA" id="RYDALWR"/>